<organism evidence="1">
    <name type="scientific">Podoviridae sp. ctdxt3</name>
    <dbReference type="NCBI Taxonomy" id="2825263"/>
    <lineage>
        <taxon>Viruses</taxon>
        <taxon>Duplodnaviria</taxon>
        <taxon>Heunggongvirae</taxon>
        <taxon>Uroviricota</taxon>
        <taxon>Caudoviricetes</taxon>
    </lineage>
</organism>
<dbReference type="Pfam" id="PF05894">
    <property type="entry name" value="Podovirus_Gp16"/>
    <property type="match status" value="1"/>
</dbReference>
<protein>
    <submittedName>
        <fullName evidence="1">Terminase</fullName>
    </submittedName>
</protein>
<accession>A0A8S5U8B6</accession>
<dbReference type="InterPro" id="IPR027417">
    <property type="entry name" value="P-loop_NTPase"/>
</dbReference>
<evidence type="ECO:0000313" key="1">
    <source>
        <dbReference type="EMBL" id="DAF90692.1"/>
    </source>
</evidence>
<proteinExistence type="predicted"/>
<reference evidence="1" key="1">
    <citation type="journal article" date="2021" name="Proc. Natl. Acad. Sci. U.S.A.">
        <title>A Catalog of Tens of Thousands of Viruses from Human Metagenomes Reveals Hidden Associations with Chronic Diseases.</title>
        <authorList>
            <person name="Tisza M.J."/>
            <person name="Buck C.B."/>
        </authorList>
    </citation>
    <scope>NUCLEOTIDE SEQUENCE</scope>
    <source>
        <strain evidence="1">Ctdxt3</strain>
    </source>
</reference>
<dbReference type="InterPro" id="IPR008784">
    <property type="entry name" value="Podovirus_Gp16"/>
</dbReference>
<dbReference type="EMBL" id="BK016035">
    <property type="protein sequence ID" value="DAF90692.1"/>
    <property type="molecule type" value="Genomic_DNA"/>
</dbReference>
<dbReference type="Gene3D" id="3.40.50.300">
    <property type="entry name" value="P-loop containing nucleotide triphosphate hydrolases"/>
    <property type="match status" value="1"/>
</dbReference>
<name>A0A8S5U8B6_9CAUD</name>
<sequence>MGQAWDGAHAVEQMGPRQSKGRCYHLMKYYSLDRILAKNCDYNFIFSGRGPGKSTAMVNHLIDEFFQRDAEFVRIGRYDWEVSRTLMSNWFNTVNYRKLIDYTNNDEVLVKFEGGQWRLYEDAKHYRTMGYMVTLNNQDVFKSVAYDGVTNIVYEEFAMLNQRDYMVGEVEAYLSAVSTIARSRQNVKAWFIGNTLDKHNPFFELFGIDIDRLGIQPGEIRTFQCAGFDGLGATVAVEYAEMAYEDVSELSPLMRISGNDTATTGTYILSEEVKDYERRTALVPPGGWVHAVPGVEGIYIGGGQFASAYVSKRPIVDGRHILQLCTYHGERPPYLCRWLNVSGLTMPWWQPDLPGAERRVLKVVDPSVMLSTPQGRSDAKRFAHMCKTTFNAFEIDEYRHYWYSLLDMMSQERR</sequence>